<dbReference type="InterPro" id="IPR050245">
    <property type="entry name" value="PrsA_foldase"/>
</dbReference>
<dbReference type="Proteomes" id="UP000175679">
    <property type="component" value="Unassembled WGS sequence"/>
</dbReference>
<evidence type="ECO:0000313" key="5">
    <source>
        <dbReference type="Proteomes" id="UP000175679"/>
    </source>
</evidence>
<dbReference type="PANTHER" id="PTHR47245">
    <property type="entry name" value="PEPTIDYLPROLYL ISOMERASE"/>
    <property type="match status" value="1"/>
</dbReference>
<dbReference type="EC" id="5.2.1.8" evidence="2"/>
<organism evidence="4 5">
    <name type="scientific">Wolbachia pipientis</name>
    <dbReference type="NCBI Taxonomy" id="955"/>
    <lineage>
        <taxon>Bacteria</taxon>
        <taxon>Pseudomonadati</taxon>
        <taxon>Pseudomonadota</taxon>
        <taxon>Alphaproteobacteria</taxon>
        <taxon>Rickettsiales</taxon>
        <taxon>Anaplasmataceae</taxon>
        <taxon>Wolbachieae</taxon>
        <taxon>Wolbachia</taxon>
    </lineage>
</organism>
<dbReference type="RefSeq" id="WP_070064610.1">
    <property type="nucleotide sequence ID" value="NZ_MJMG01000001.1"/>
</dbReference>
<evidence type="ECO:0000256" key="2">
    <source>
        <dbReference type="ARBA" id="ARBA00013194"/>
    </source>
</evidence>
<dbReference type="EMBL" id="MJMG01000001">
    <property type="protein sequence ID" value="OEY86959.1"/>
    <property type="molecule type" value="Genomic_DNA"/>
</dbReference>
<comment type="caution">
    <text evidence="4">The sequence shown here is derived from an EMBL/GenBank/DDBJ whole genome shotgun (WGS) entry which is preliminary data.</text>
</comment>
<reference evidence="4 5" key="1">
    <citation type="submission" date="2016-09" db="EMBL/GenBank/DDBJ databases">
        <title>Genomic evidence for plant-parasitic nematodes as the earliest Wolbachia hosts.</title>
        <authorList>
            <person name="Brown A.M."/>
            <person name="Wasala S.K."/>
            <person name="Howe D.K."/>
            <person name="Peetz A.B."/>
            <person name="Zasada I.A."/>
            <person name="Denver D.R."/>
        </authorList>
    </citation>
    <scope>NUCLEOTIDE SEQUENCE [LARGE SCALE GENOMIC DNA]</scope>
    <source>
        <strain evidence="5">wPpe</strain>
    </source>
</reference>
<dbReference type="PANTHER" id="PTHR47245:SF2">
    <property type="entry name" value="PEPTIDYL-PROLYL CIS-TRANS ISOMERASE HP_0175-RELATED"/>
    <property type="match status" value="1"/>
</dbReference>
<sequence>MYKILVLLLVILPFNLSSTAIEIIADVNGNPISNLDIDKRIKLISSLFGNYQKEQILEDLINEIIIADETEKLKIQIKDEELNNTVRLFFVYSFGLKNEEVDKYINEHNIDFNALAKKIKYDLLLHKMNAMMHPTSKVSDEELENVRKQMEQPDYLISLQEIVMPEEKKNIMYNLVKKWRDDSNFIPDPPVKIHKTILNLNKLIDKMRNILVKLEIGDITDPICINKDHCSIIKIVDKVRVDYGLLNSTLSLKQVTVQDSAINLNKITCANFDDIAKPEEIKEFKIKMKDLNADLQVVFSKGNINEIARIQNGNIVKLIMLCHIESNPTNIETLKSLIYGQNLIAQSSILLDNMRKHAVINYRNKKSVRV</sequence>
<evidence type="ECO:0000256" key="1">
    <source>
        <dbReference type="ARBA" id="ARBA00000971"/>
    </source>
</evidence>
<dbReference type="InterPro" id="IPR027304">
    <property type="entry name" value="Trigger_fact/SurA_dom_sf"/>
</dbReference>
<keyword evidence="5" id="KW-1185">Reference proteome</keyword>
<dbReference type="OrthoDB" id="9791746at2"/>
<dbReference type="AlphaFoldDB" id="A0A1E7QL67"/>
<accession>A0A1E7QL67</accession>
<keyword evidence="3" id="KW-0697">Rotamase</keyword>
<comment type="catalytic activity">
    <reaction evidence="1">
        <text>[protein]-peptidylproline (omega=180) = [protein]-peptidylproline (omega=0)</text>
        <dbReference type="Rhea" id="RHEA:16237"/>
        <dbReference type="Rhea" id="RHEA-COMP:10747"/>
        <dbReference type="Rhea" id="RHEA-COMP:10748"/>
        <dbReference type="ChEBI" id="CHEBI:83833"/>
        <dbReference type="ChEBI" id="CHEBI:83834"/>
        <dbReference type="EC" id="5.2.1.8"/>
    </reaction>
</comment>
<evidence type="ECO:0000256" key="3">
    <source>
        <dbReference type="ARBA" id="ARBA00023110"/>
    </source>
</evidence>
<keyword evidence="3" id="KW-0413">Isomerase</keyword>
<evidence type="ECO:0000313" key="4">
    <source>
        <dbReference type="EMBL" id="OEY86959.1"/>
    </source>
</evidence>
<gene>
    <name evidence="4" type="ORF">BIY23_00445</name>
</gene>
<dbReference type="GO" id="GO:0003755">
    <property type="term" value="F:peptidyl-prolyl cis-trans isomerase activity"/>
    <property type="evidence" value="ECO:0007669"/>
    <property type="project" value="UniProtKB-KW"/>
</dbReference>
<dbReference type="SUPFAM" id="SSF109998">
    <property type="entry name" value="Triger factor/SurA peptide-binding domain-like"/>
    <property type="match status" value="1"/>
</dbReference>
<dbReference type="Gene3D" id="1.10.4030.10">
    <property type="entry name" value="Porin chaperone SurA, peptide-binding domain"/>
    <property type="match status" value="1"/>
</dbReference>
<proteinExistence type="predicted"/>
<protein>
    <recommendedName>
        <fullName evidence="2">peptidylprolyl isomerase</fullName>
        <ecNumber evidence="2">5.2.1.8</ecNumber>
    </recommendedName>
</protein>
<name>A0A1E7QL67_WOLPI</name>